<evidence type="ECO:0000313" key="3">
    <source>
        <dbReference type="Proteomes" id="UP001209878"/>
    </source>
</evidence>
<dbReference type="AlphaFoldDB" id="A0AAD9PBQ8"/>
<feature type="region of interest" description="Disordered" evidence="1">
    <location>
        <begin position="77"/>
        <end position="139"/>
    </location>
</feature>
<protein>
    <submittedName>
        <fullName evidence="2">Uncharacterized protein</fullName>
    </submittedName>
</protein>
<organism evidence="2 3">
    <name type="scientific">Ridgeia piscesae</name>
    <name type="common">Tubeworm</name>
    <dbReference type="NCBI Taxonomy" id="27915"/>
    <lineage>
        <taxon>Eukaryota</taxon>
        <taxon>Metazoa</taxon>
        <taxon>Spiralia</taxon>
        <taxon>Lophotrochozoa</taxon>
        <taxon>Annelida</taxon>
        <taxon>Polychaeta</taxon>
        <taxon>Sedentaria</taxon>
        <taxon>Canalipalpata</taxon>
        <taxon>Sabellida</taxon>
        <taxon>Siboglinidae</taxon>
        <taxon>Ridgeia</taxon>
    </lineage>
</organism>
<reference evidence="2" key="1">
    <citation type="journal article" date="2023" name="Mol. Biol. Evol.">
        <title>Third-Generation Sequencing Reveals the Adaptive Role of the Epigenome in Three Deep-Sea Polychaetes.</title>
        <authorList>
            <person name="Perez M."/>
            <person name="Aroh O."/>
            <person name="Sun Y."/>
            <person name="Lan Y."/>
            <person name="Juniper S.K."/>
            <person name="Young C.R."/>
            <person name="Angers B."/>
            <person name="Qian P.Y."/>
        </authorList>
    </citation>
    <scope>NUCLEOTIDE SEQUENCE</scope>
    <source>
        <strain evidence="2">R07B-5</strain>
    </source>
</reference>
<feature type="compositionally biased region" description="Low complexity" evidence="1">
    <location>
        <begin position="92"/>
        <end position="111"/>
    </location>
</feature>
<feature type="compositionally biased region" description="Low complexity" evidence="1">
    <location>
        <begin position="118"/>
        <end position="127"/>
    </location>
</feature>
<evidence type="ECO:0000313" key="2">
    <source>
        <dbReference type="EMBL" id="KAK2191812.1"/>
    </source>
</evidence>
<evidence type="ECO:0000256" key="1">
    <source>
        <dbReference type="SAM" id="MobiDB-lite"/>
    </source>
</evidence>
<sequence length="169" mass="17667">MDSNNMSIDPHLTSMHGPPQDIKPDISQLNIITSSSGYSNHHPPMTQPPPGYPTPSQIMACGFSSGHHNPAVSQPGYFSMGHLQMSPGSQVSPPGAHHSPSLHSPSGLSMTSPPPSSLTPLQSPTSTMGSPSGLVGGMTMNQAHSTFSTKHICAICGDRASGKHYGVYR</sequence>
<dbReference type="Proteomes" id="UP001209878">
    <property type="component" value="Unassembled WGS sequence"/>
</dbReference>
<gene>
    <name evidence="2" type="ORF">NP493_45g08006</name>
</gene>
<name>A0AAD9PBQ8_RIDPI</name>
<proteinExistence type="predicted"/>
<accession>A0AAD9PBQ8</accession>
<comment type="caution">
    <text evidence="2">The sequence shown here is derived from an EMBL/GenBank/DDBJ whole genome shotgun (WGS) entry which is preliminary data.</text>
</comment>
<feature type="region of interest" description="Disordered" evidence="1">
    <location>
        <begin position="1"/>
        <end position="24"/>
    </location>
</feature>
<keyword evidence="3" id="KW-1185">Reference proteome</keyword>
<dbReference type="EMBL" id="JAODUO010000045">
    <property type="protein sequence ID" value="KAK2191812.1"/>
    <property type="molecule type" value="Genomic_DNA"/>
</dbReference>